<reference evidence="2" key="2">
    <citation type="submission" date="2025-08" db="UniProtKB">
        <authorList>
            <consortium name="RefSeq"/>
        </authorList>
    </citation>
    <scope>IDENTIFICATION</scope>
    <source>
        <tissue evidence="2">Leaf</tissue>
    </source>
</reference>
<dbReference type="GeneID" id="110780911"/>
<name>A0A9R0JNL3_SPIOL</name>
<dbReference type="PANTHER" id="PTHR33067">
    <property type="entry name" value="RNA-DIRECTED DNA POLYMERASE-RELATED"/>
    <property type="match status" value="1"/>
</dbReference>
<dbReference type="RefSeq" id="XP_021840893.2">
    <property type="nucleotide sequence ID" value="XM_021985201.2"/>
</dbReference>
<dbReference type="CDD" id="cd00303">
    <property type="entry name" value="retropepsin_like"/>
    <property type="match status" value="1"/>
</dbReference>
<dbReference type="PANTHER" id="PTHR33067:SF31">
    <property type="entry name" value="RNA-DIRECTED DNA POLYMERASE"/>
    <property type="match status" value="1"/>
</dbReference>
<keyword evidence="1" id="KW-1185">Reference proteome</keyword>
<gene>
    <name evidence="2" type="primary">LOC110780911</name>
</gene>
<dbReference type="SUPFAM" id="SSF50630">
    <property type="entry name" value="Acid proteases"/>
    <property type="match status" value="1"/>
</dbReference>
<sequence length="417" mass="46401">MESFVGAQAKKNVEFEDGFKQSNTHLTMIETQLAQLANTIKENQVHTSLPPQGQTPPKEMYSIVTRSGKTIGDGVKSSDVFEPMGKESPWVVESKDDDIVEDESSVDDMNDALEPTKATLLPLPTPKLPFPQRFARHKLDLQISKFLDVLSKMYVSLSLTEALKQMPRCSSFMRGILSGKRDCEKKETVRLTESCSSQIQSPFPPKLKDPGSFSMPCRIQKLKFDNALCDLGASVSIMPYKIYERLSLGNLSPTPISLQLDDRLVMYPLGRVEDVPLVIGKLTFLVYFVVLDIDEDVHTPIILGRPFLTTAGALIDVQGGVITLKGGDTKASFKLPQGEGCFSKMFSCMKVDNVACIFSNPSNDFCVSKCGIELPRSYPNDKKVHVLPRVSGDTFDDFITIPERCIWMMMLKLLPPK</sequence>
<evidence type="ECO:0008006" key="3">
    <source>
        <dbReference type="Google" id="ProtNLM"/>
    </source>
</evidence>
<evidence type="ECO:0000313" key="2">
    <source>
        <dbReference type="RefSeq" id="XP_021840893.2"/>
    </source>
</evidence>
<dbReference type="AlphaFoldDB" id="A0A9R0JNL3"/>
<dbReference type="Proteomes" id="UP000813463">
    <property type="component" value="Chromosome 4"/>
</dbReference>
<dbReference type="Gene3D" id="2.40.70.10">
    <property type="entry name" value="Acid Proteases"/>
    <property type="match status" value="1"/>
</dbReference>
<proteinExistence type="predicted"/>
<protein>
    <recommendedName>
        <fullName evidence="3">Aspartic peptidase DDI1-type domain-containing protein</fullName>
    </recommendedName>
</protein>
<evidence type="ECO:0000313" key="1">
    <source>
        <dbReference type="Proteomes" id="UP000813463"/>
    </source>
</evidence>
<dbReference type="KEGG" id="soe:110780911"/>
<accession>A0A9R0JNL3</accession>
<dbReference type="InterPro" id="IPR021109">
    <property type="entry name" value="Peptidase_aspartic_dom_sf"/>
</dbReference>
<reference evidence="1" key="1">
    <citation type="journal article" date="2021" name="Nat. Commun.">
        <title>Genomic analyses provide insights into spinach domestication and the genetic basis of agronomic traits.</title>
        <authorList>
            <person name="Cai X."/>
            <person name="Sun X."/>
            <person name="Xu C."/>
            <person name="Sun H."/>
            <person name="Wang X."/>
            <person name="Ge C."/>
            <person name="Zhang Z."/>
            <person name="Wang Q."/>
            <person name="Fei Z."/>
            <person name="Jiao C."/>
            <person name="Wang Q."/>
        </authorList>
    </citation>
    <scope>NUCLEOTIDE SEQUENCE [LARGE SCALE GENOMIC DNA]</scope>
    <source>
        <strain evidence="1">cv. Varoflay</strain>
    </source>
</reference>
<organism evidence="1 2">
    <name type="scientific">Spinacia oleracea</name>
    <name type="common">Spinach</name>
    <dbReference type="NCBI Taxonomy" id="3562"/>
    <lineage>
        <taxon>Eukaryota</taxon>
        <taxon>Viridiplantae</taxon>
        <taxon>Streptophyta</taxon>
        <taxon>Embryophyta</taxon>
        <taxon>Tracheophyta</taxon>
        <taxon>Spermatophyta</taxon>
        <taxon>Magnoliopsida</taxon>
        <taxon>eudicotyledons</taxon>
        <taxon>Gunneridae</taxon>
        <taxon>Pentapetalae</taxon>
        <taxon>Caryophyllales</taxon>
        <taxon>Chenopodiaceae</taxon>
        <taxon>Chenopodioideae</taxon>
        <taxon>Anserineae</taxon>
        <taxon>Spinacia</taxon>
    </lineage>
</organism>